<feature type="domain" description="Glycosyl hydrolase family 13 catalytic" evidence="1">
    <location>
        <begin position="20"/>
        <end position="431"/>
    </location>
</feature>
<dbReference type="Proteomes" id="UP001501288">
    <property type="component" value="Unassembled WGS sequence"/>
</dbReference>
<dbReference type="EMBL" id="BAAANV010000014">
    <property type="protein sequence ID" value="GAA1532918.1"/>
    <property type="molecule type" value="Genomic_DNA"/>
</dbReference>
<dbReference type="InterPro" id="IPR017853">
    <property type="entry name" value="GH"/>
</dbReference>
<dbReference type="InterPro" id="IPR013797">
    <property type="entry name" value="Maltooligo_trehalose_synth_4"/>
</dbReference>
<dbReference type="NCBIfam" id="TIGR02401">
    <property type="entry name" value="trehalose_TreY"/>
    <property type="match status" value="1"/>
</dbReference>
<protein>
    <submittedName>
        <fullName evidence="2">Malto-oligosyltrehalose synthase</fullName>
    </submittedName>
</protein>
<dbReference type="Gene3D" id="1.10.150.200">
    <property type="entry name" value="Maltooligosyl trehalose synthase, domain 3"/>
    <property type="match status" value="1"/>
</dbReference>
<sequence length="902" mass="98571">MGELDFRPVWWWAKGMSVPVTSTYRFQLHADFTLDDARAQLPYLKKLGISHAYCSPILAAVPGSVHGYDVLDHTRVNPEIGGREAFVAFADAAHEMGLGVIVDVVPNHMAFVAPESGNRPLWVLLKGGQDAPTAHWFDVDWAAGDGKLGVPILGNSLEQEIADGAITLDRSGDEPVIRYYEHDFPVADGTLDGVSEEPTGDELRSLLDAQHYRLAFWRERDTVLNYRRFFEVNELIAVRVEVAEVFDATHALLLELHHAGHIDGFRIDHPDGLADPRGYLARLAKECRKDTPIWVEKILEPGEDLPKDWACAGTTGYDAMAAITAALVDDAAAPVLDEVWQRALAEGDAHDVHEAAADAKRFVVENGLVAEVERLTRRASEVRPDLERARLRAAIVELLVAAPVYRAYLVPGERMDARAKAHLDDALAAARESRPDLVTEIDALKPIALVRPTAGADEFVDTESSSADFAVRLQQTWGPVMAKSIEDTLFYRWHTLTALNEVGGDPAVLTDAGPHRLHAWAQHNAKQWPRTMTTLSTHDTKRSEDVRAALLALAGDTDGWRECSEAAFALADAAGVDRGAVHLVWQTIAGFSTAFGVDDDGSHDLGIDAQRLDDYLTKALREAKVFTAWIDGDETYEEQVLGLARLVLDAPANDKQGEAAASADAKSTLAADLRERILAARRDNAEAIRLTGDSQKVLELFLPGVPDTYQGSERPTLSLVDPDNRRSVDYAELERRLDVPGSRPRLVARCLAADVHDPANPGSTYRPLESDNEFVVAFERALPAGSVARRHLADAGRRVSDAGRSVQRLVNRDKGAKADATDHAFEHAEHGAPFAVAVVGVRAASRALRDNTLADADVPLSAGTWRHAFSGQRVVVTDGQALRLGDLEPHEFGNVHVLVQEK</sequence>
<gene>
    <name evidence="2" type="primary">treY</name>
    <name evidence="2" type="ORF">GCM10009762_03580</name>
</gene>
<dbReference type="Pfam" id="PF00128">
    <property type="entry name" value="Alpha-amylase"/>
    <property type="match status" value="1"/>
</dbReference>
<dbReference type="InterPro" id="IPR006047">
    <property type="entry name" value="GH13_cat_dom"/>
</dbReference>
<dbReference type="SMART" id="SM00642">
    <property type="entry name" value="Aamy"/>
    <property type="match status" value="1"/>
</dbReference>
<evidence type="ECO:0000313" key="2">
    <source>
        <dbReference type="EMBL" id="GAA1532918.1"/>
    </source>
</evidence>
<dbReference type="Gene3D" id="1.10.10.470">
    <property type="entry name" value="Maltooligosyl trehalose synthase, domain 4"/>
    <property type="match status" value="1"/>
</dbReference>
<proteinExistence type="predicted"/>
<comment type="caution">
    <text evidence="2">The sequence shown here is derived from an EMBL/GenBank/DDBJ whole genome shotgun (WGS) entry which is preliminary data.</text>
</comment>
<evidence type="ECO:0000259" key="1">
    <source>
        <dbReference type="SMART" id="SM00642"/>
    </source>
</evidence>
<name>A0ABN2B4S0_9MICO</name>
<dbReference type="InterPro" id="IPR012767">
    <property type="entry name" value="Trehalose_TreY"/>
</dbReference>
<reference evidence="2 3" key="1">
    <citation type="journal article" date="2019" name="Int. J. Syst. Evol. Microbiol.">
        <title>The Global Catalogue of Microorganisms (GCM) 10K type strain sequencing project: providing services to taxonomists for standard genome sequencing and annotation.</title>
        <authorList>
            <consortium name="The Broad Institute Genomics Platform"/>
            <consortium name="The Broad Institute Genome Sequencing Center for Infectious Disease"/>
            <person name="Wu L."/>
            <person name="Ma J."/>
        </authorList>
    </citation>
    <scope>NUCLEOTIDE SEQUENCE [LARGE SCALE GENOMIC DNA]</scope>
    <source>
        <strain evidence="2 3">JCM 14588</strain>
    </source>
</reference>
<dbReference type="PANTHER" id="PTHR10357">
    <property type="entry name" value="ALPHA-AMYLASE FAMILY MEMBER"/>
    <property type="match status" value="1"/>
</dbReference>
<dbReference type="Gene3D" id="3.30.1590.10">
    <property type="entry name" value="Maltooligosyl trehalose synthase, domain 2"/>
    <property type="match status" value="1"/>
</dbReference>
<dbReference type="PANTHER" id="PTHR10357:SF216">
    <property type="entry name" value="MALTOOLIGOSYL TREHALOSE SYNTHASE-RELATED"/>
    <property type="match status" value="1"/>
</dbReference>
<keyword evidence="3" id="KW-1185">Reference proteome</keyword>
<accession>A0ABN2B4S0</accession>
<dbReference type="CDD" id="cd11336">
    <property type="entry name" value="AmyAc_MTSase"/>
    <property type="match status" value="1"/>
</dbReference>
<evidence type="ECO:0000313" key="3">
    <source>
        <dbReference type="Proteomes" id="UP001501288"/>
    </source>
</evidence>
<dbReference type="SUPFAM" id="SSF51445">
    <property type="entry name" value="(Trans)glycosidases"/>
    <property type="match status" value="1"/>
</dbReference>
<organism evidence="2 3">
    <name type="scientific">Dermacoccus barathri</name>
    <dbReference type="NCBI Taxonomy" id="322601"/>
    <lineage>
        <taxon>Bacteria</taxon>
        <taxon>Bacillati</taxon>
        <taxon>Actinomycetota</taxon>
        <taxon>Actinomycetes</taxon>
        <taxon>Micrococcales</taxon>
        <taxon>Dermacoccaceae</taxon>
        <taxon>Dermacoccus</taxon>
    </lineage>
</organism>
<dbReference type="Gene3D" id="3.20.20.80">
    <property type="entry name" value="Glycosidases"/>
    <property type="match status" value="1"/>
</dbReference>